<comment type="catalytic activity">
    <reaction evidence="9 10">
        <text>oxaloacetate + ATP = phosphoenolpyruvate + ADP + CO2</text>
        <dbReference type="Rhea" id="RHEA:18617"/>
        <dbReference type="ChEBI" id="CHEBI:16452"/>
        <dbReference type="ChEBI" id="CHEBI:16526"/>
        <dbReference type="ChEBI" id="CHEBI:30616"/>
        <dbReference type="ChEBI" id="CHEBI:58702"/>
        <dbReference type="ChEBI" id="CHEBI:456216"/>
        <dbReference type="EC" id="4.1.1.49"/>
    </reaction>
</comment>
<dbReference type="SUPFAM" id="SSF53795">
    <property type="entry name" value="PEP carboxykinase-like"/>
    <property type="match status" value="1"/>
</dbReference>
<feature type="binding site" evidence="10">
    <location>
        <position position="200"/>
    </location>
    <ligand>
        <name>substrate</name>
    </ligand>
</feature>
<evidence type="ECO:0000313" key="11">
    <source>
        <dbReference type="EMBL" id="MCK8495448.1"/>
    </source>
</evidence>
<keyword evidence="8 10" id="KW-0456">Lyase</keyword>
<comment type="cofactor">
    <cofactor evidence="10">
        <name>Mn(2+)</name>
        <dbReference type="ChEBI" id="CHEBI:29035"/>
    </cofactor>
    <text evidence="10">Binds 1 Mn(2+) ion per subunit.</text>
</comment>
<accession>A0ABT0HTG0</accession>
<dbReference type="PANTHER" id="PTHR30031">
    <property type="entry name" value="PHOSPHOENOLPYRUVATE CARBOXYKINASE ATP"/>
    <property type="match status" value="1"/>
</dbReference>
<dbReference type="EMBL" id="JALPRF010000008">
    <property type="protein sequence ID" value="MCK8495448.1"/>
    <property type="molecule type" value="Genomic_DNA"/>
</dbReference>
<evidence type="ECO:0000256" key="2">
    <source>
        <dbReference type="ARBA" id="ARBA00006052"/>
    </source>
</evidence>
<keyword evidence="4 10" id="KW-0312">Gluconeogenesis</keyword>
<evidence type="ECO:0000256" key="4">
    <source>
        <dbReference type="ARBA" id="ARBA00022432"/>
    </source>
</evidence>
<dbReference type="RefSeq" id="WP_248480232.1">
    <property type="nucleotide sequence ID" value="NZ_JALPRF010000008.1"/>
</dbReference>
<comment type="pathway">
    <text evidence="1 10">Carbohydrate biosynthesis; gluconeogenesis.</text>
</comment>
<dbReference type="PIRSF" id="PIRSF006294">
    <property type="entry name" value="PEP_crbxkin"/>
    <property type="match status" value="1"/>
</dbReference>
<comment type="function">
    <text evidence="10">Involved in the gluconeogenesis. Catalyzes the conversion of oxaloacetate (OAA) to phosphoenolpyruvate (PEP) through direct phosphoryl transfer between the nucleoside triphosphate and OAA.</text>
</comment>
<evidence type="ECO:0000256" key="3">
    <source>
        <dbReference type="ARBA" id="ARBA00012363"/>
    </source>
</evidence>
<feature type="binding site" evidence="10">
    <location>
        <position position="206"/>
    </location>
    <ligand>
        <name>substrate</name>
    </ligand>
</feature>
<gene>
    <name evidence="10 11" type="primary">pckA</name>
    <name evidence="11" type="ORF">M0L20_26520</name>
</gene>
<dbReference type="NCBIfam" id="NF006820">
    <property type="entry name" value="PRK09344.1-2"/>
    <property type="match status" value="1"/>
</dbReference>
<dbReference type="NCBIfam" id="TIGR00224">
    <property type="entry name" value="pckA"/>
    <property type="match status" value="1"/>
</dbReference>
<comment type="caution">
    <text evidence="11">The sequence shown here is derived from an EMBL/GenBank/DDBJ whole genome shotgun (WGS) entry which is preliminary data.</text>
</comment>
<keyword evidence="10" id="KW-0479">Metal-binding</keyword>
<dbReference type="PANTHER" id="PTHR30031:SF0">
    <property type="entry name" value="PHOSPHOENOLPYRUVATE CARBOXYKINASE (ATP)"/>
    <property type="match status" value="1"/>
</dbReference>
<feature type="binding site" evidence="10">
    <location>
        <position position="451"/>
    </location>
    <ligand>
        <name>ATP</name>
        <dbReference type="ChEBI" id="CHEBI:30616"/>
    </ligand>
</feature>
<comment type="subcellular location">
    <subcellularLocation>
        <location evidence="10">Cytoplasm</location>
    </subcellularLocation>
</comment>
<keyword evidence="10" id="KW-0464">Manganese</keyword>
<feature type="binding site" evidence="10">
    <location>
        <position position="206"/>
    </location>
    <ligand>
        <name>ATP</name>
        <dbReference type="ChEBI" id="CHEBI:30616"/>
    </ligand>
</feature>
<dbReference type="Proteomes" id="UP001202180">
    <property type="component" value="Unassembled WGS sequence"/>
</dbReference>
<evidence type="ECO:0000256" key="7">
    <source>
        <dbReference type="ARBA" id="ARBA00022840"/>
    </source>
</evidence>
<dbReference type="Gene3D" id="3.40.449.10">
    <property type="entry name" value="Phosphoenolpyruvate Carboxykinase, domain 1"/>
    <property type="match status" value="1"/>
</dbReference>
<keyword evidence="5 10" id="KW-0547">Nucleotide-binding</keyword>
<reference evidence="11 12" key="1">
    <citation type="submission" date="2022-04" db="EMBL/GenBank/DDBJ databases">
        <title>Spirosoma sp. strain RP8 genome sequencing and assembly.</title>
        <authorList>
            <person name="Jung Y."/>
        </authorList>
    </citation>
    <scope>NUCLEOTIDE SEQUENCE [LARGE SCALE GENOMIC DNA]</scope>
    <source>
        <strain evidence="11 12">RP8</strain>
    </source>
</reference>
<evidence type="ECO:0000256" key="5">
    <source>
        <dbReference type="ARBA" id="ARBA00022741"/>
    </source>
</evidence>
<dbReference type="SUPFAM" id="SSF68923">
    <property type="entry name" value="PEP carboxykinase N-terminal domain"/>
    <property type="match status" value="1"/>
</dbReference>
<dbReference type="InterPro" id="IPR008210">
    <property type="entry name" value="PEP_carboxykinase_N"/>
</dbReference>
<dbReference type="GO" id="GO:0004612">
    <property type="term" value="F:phosphoenolpyruvate carboxykinase (ATP) activity"/>
    <property type="evidence" value="ECO:0007669"/>
    <property type="project" value="UniProtKB-EC"/>
</dbReference>
<feature type="binding site" evidence="10">
    <location>
        <begin position="445"/>
        <end position="446"/>
    </location>
    <ligand>
        <name>ATP</name>
        <dbReference type="ChEBI" id="CHEBI:30616"/>
    </ligand>
</feature>
<evidence type="ECO:0000256" key="10">
    <source>
        <dbReference type="HAMAP-Rule" id="MF_00453"/>
    </source>
</evidence>
<dbReference type="EC" id="4.1.1.49" evidence="3 10"/>
<keyword evidence="7 10" id="KW-0067">ATP-binding</keyword>
<evidence type="ECO:0000256" key="6">
    <source>
        <dbReference type="ARBA" id="ARBA00022793"/>
    </source>
</evidence>
<evidence type="ECO:0000313" key="12">
    <source>
        <dbReference type="Proteomes" id="UP001202180"/>
    </source>
</evidence>
<dbReference type="HAMAP" id="MF_00453">
    <property type="entry name" value="PEPCK_ATP"/>
    <property type="match status" value="1"/>
</dbReference>
<dbReference type="Gene3D" id="2.170.8.10">
    <property type="entry name" value="Phosphoenolpyruvate Carboxykinase, domain 2"/>
    <property type="match status" value="1"/>
</dbReference>
<dbReference type="InterPro" id="IPR001272">
    <property type="entry name" value="PEP_carboxykinase_ATP"/>
</dbReference>
<sequence length="534" mass="58552">MNINLFSILSDVDTNVLQSLGLPDTTTVALNLTVSQLTELALKRGEGVLTEAEVLMCDTGTFTGRSPKDKFIVRDALTEKAIWWGAINQPIEAKQFEQLHQRMLASLADQSVFVRYVKAGADPRYTINIAVVNELAWHNLFCHNLFIETSADERANFTPDWTILNLPSFQADSTIDGTRQGNFTIINFSKRVILIGGTGYAGEMKKGIFSVLNFTLPRQGVLSMHCSANVGKAGDTALFFGLSGTGKTTLSTDPDRQLIGDDEHGWSDQVFNFEGGCYAKVINLSAEHEPEIYGAIRPGAVLENTRFSPDTRIVDFADQSVTENTRTAYPLDYIANRANPSVGPAPRNLFFLTADAFGVLPPIARLTVKQAMYYFLSGYTAKLAGTEVGIKEPVPTFSACFGAAFLPLHPFAYADLLGHHLEDAEVPVWLVNTGWTGGSFGTGQRIKLAYTRAVIRAALTGALDTVDYQILQPFGLQIPKTCPGIPTELLDPRQTWARPIDYDATASRLERAFRQNYETYENPAGGSTSESLFS</sequence>
<feature type="binding site" evidence="10">
    <location>
        <position position="289"/>
    </location>
    <ligand>
        <name>ATP</name>
        <dbReference type="ChEBI" id="CHEBI:30616"/>
    </ligand>
</feature>
<name>A0ABT0HTG0_9BACT</name>
<feature type="binding site" evidence="10">
    <location>
        <position position="206"/>
    </location>
    <ligand>
        <name>Mn(2+)</name>
        <dbReference type="ChEBI" id="CHEBI:29035"/>
    </ligand>
</feature>
<feature type="binding site" evidence="10">
    <location>
        <position position="225"/>
    </location>
    <ligand>
        <name>ATP</name>
        <dbReference type="ChEBI" id="CHEBI:30616"/>
    </ligand>
</feature>
<dbReference type="Gene3D" id="3.90.228.20">
    <property type="match status" value="1"/>
</dbReference>
<feature type="binding site" evidence="10">
    <location>
        <position position="326"/>
    </location>
    <ligand>
        <name>ATP</name>
        <dbReference type="ChEBI" id="CHEBI:30616"/>
    </ligand>
</feature>
<organism evidence="11 12">
    <name type="scientific">Spirosoma liriopis</name>
    <dbReference type="NCBI Taxonomy" id="2937440"/>
    <lineage>
        <taxon>Bacteria</taxon>
        <taxon>Pseudomonadati</taxon>
        <taxon>Bacteroidota</taxon>
        <taxon>Cytophagia</taxon>
        <taxon>Cytophagales</taxon>
        <taxon>Cytophagaceae</taxon>
        <taxon>Spirosoma</taxon>
    </lineage>
</organism>
<keyword evidence="6 10" id="KW-0210">Decarboxylase</keyword>
<proteinExistence type="inferred from homology"/>
<dbReference type="Pfam" id="PF01293">
    <property type="entry name" value="PEPCK_ATP"/>
    <property type="match status" value="1"/>
</dbReference>
<feature type="binding site" evidence="10">
    <location>
        <position position="225"/>
    </location>
    <ligand>
        <name>Mn(2+)</name>
        <dbReference type="ChEBI" id="CHEBI:29035"/>
    </ligand>
</feature>
<feature type="binding site" evidence="10">
    <location>
        <position position="65"/>
    </location>
    <ligand>
        <name>substrate</name>
    </ligand>
</feature>
<evidence type="ECO:0000256" key="8">
    <source>
        <dbReference type="ARBA" id="ARBA00023239"/>
    </source>
</evidence>
<keyword evidence="10" id="KW-0963">Cytoplasm</keyword>
<evidence type="ECO:0000256" key="1">
    <source>
        <dbReference type="ARBA" id="ARBA00004742"/>
    </source>
</evidence>
<keyword evidence="12" id="KW-1185">Reference proteome</keyword>
<evidence type="ECO:0000256" key="9">
    <source>
        <dbReference type="ARBA" id="ARBA00047371"/>
    </source>
</evidence>
<protein>
    <recommendedName>
        <fullName evidence="3 10">Phosphoenolpyruvate carboxykinase (ATP)</fullName>
        <shortName evidence="10">PCK</shortName>
        <shortName evidence="10">PEP carboxykinase</shortName>
        <shortName evidence="10">PEPCK</shortName>
        <ecNumber evidence="3 10">4.1.1.49</ecNumber>
    </recommendedName>
</protein>
<dbReference type="NCBIfam" id="NF006821">
    <property type="entry name" value="PRK09344.1-3"/>
    <property type="match status" value="1"/>
</dbReference>
<feature type="binding site" evidence="10">
    <location>
        <position position="326"/>
    </location>
    <ligand>
        <name>substrate</name>
    </ligand>
</feature>
<dbReference type="CDD" id="cd00484">
    <property type="entry name" value="PEPCK_ATP"/>
    <property type="match status" value="1"/>
</dbReference>
<feature type="binding site" evidence="10">
    <location>
        <position position="262"/>
    </location>
    <ligand>
        <name>Mn(2+)</name>
        <dbReference type="ChEBI" id="CHEBI:29035"/>
    </ligand>
</feature>
<dbReference type="InterPro" id="IPR013035">
    <property type="entry name" value="PEP_carboxykinase_C"/>
</dbReference>
<feature type="binding site" evidence="10">
    <location>
        <begin position="241"/>
        <end position="249"/>
    </location>
    <ligand>
        <name>ATP</name>
        <dbReference type="ChEBI" id="CHEBI:30616"/>
    </ligand>
</feature>
<comment type="similarity">
    <text evidence="2 10">Belongs to the phosphoenolpyruvate carboxykinase (ATP) family.</text>
</comment>